<dbReference type="Proteomes" id="UP000427108">
    <property type="component" value="Chromosome"/>
</dbReference>
<gene>
    <name evidence="1" type="primary">ecr</name>
    <name evidence="1" type="ORF">GJ746_15760</name>
</gene>
<dbReference type="EMBL" id="CP046115">
    <property type="protein sequence ID" value="QGN40566.1"/>
    <property type="molecule type" value="Genomic_DNA"/>
</dbReference>
<protein>
    <submittedName>
        <fullName evidence="1">Ecr family regulatory small membrane protein</fullName>
    </submittedName>
</protein>
<dbReference type="NCBIfam" id="NF033861">
    <property type="entry name" value="sm_mem_Ecr"/>
    <property type="match status" value="1"/>
</dbReference>
<reference evidence="1 2" key="1">
    <citation type="submission" date="2019-11" db="EMBL/GenBank/DDBJ databases">
        <title>Isolation and Application of One Kind of P-Hydroxybenzoic Acid Degrading Bacterium in Mitigating Cropping Obstacle of Cucumber.</title>
        <authorList>
            <person name="Wu F."/>
            <person name="An Y."/>
        </authorList>
    </citation>
    <scope>NUCLEOTIDE SEQUENCE [LARGE SCALE GENOMIC DNA]</scope>
    <source>
        <strain evidence="1 2">P620</strain>
    </source>
</reference>
<sequence>MLIILFAAFWFIFSGRIWLLGSSPETGLYPTFTAPE</sequence>
<accession>A0A6B8N0B7</accession>
<evidence type="ECO:0000313" key="2">
    <source>
        <dbReference type="Proteomes" id="UP000427108"/>
    </source>
</evidence>
<proteinExistence type="predicted"/>
<dbReference type="AlphaFoldDB" id="A0A6B8N0B7"/>
<evidence type="ECO:0000313" key="1">
    <source>
        <dbReference type="EMBL" id="QGN40566.1"/>
    </source>
</evidence>
<name>A0A6B8N0B7_KLEOX</name>
<organism evidence="1 2">
    <name type="scientific">Klebsiella oxytoca</name>
    <dbReference type="NCBI Taxonomy" id="571"/>
    <lineage>
        <taxon>Bacteria</taxon>
        <taxon>Pseudomonadati</taxon>
        <taxon>Pseudomonadota</taxon>
        <taxon>Gammaproteobacteria</taxon>
        <taxon>Enterobacterales</taxon>
        <taxon>Enterobacteriaceae</taxon>
        <taxon>Klebsiella/Raoultella group</taxon>
        <taxon>Klebsiella</taxon>
    </lineage>
</organism>